<keyword evidence="3" id="KW-0132">Cell division</keyword>
<proteinExistence type="inferred from homology"/>
<dbReference type="InterPro" id="IPR009772">
    <property type="entry name" value="CDC123"/>
</dbReference>
<evidence type="ECO:0000313" key="4">
    <source>
        <dbReference type="Proteomes" id="UP000285326"/>
    </source>
</evidence>
<feature type="region of interest" description="Disordered" evidence="2">
    <location>
        <begin position="380"/>
        <end position="401"/>
    </location>
</feature>
<dbReference type="PANTHER" id="PTHR15323">
    <property type="entry name" value="D123 PROTEIN"/>
    <property type="match status" value="1"/>
</dbReference>
<evidence type="ECO:0000256" key="2">
    <source>
        <dbReference type="SAM" id="MobiDB-lite"/>
    </source>
</evidence>
<dbReference type="GO" id="GO:0005737">
    <property type="term" value="C:cytoplasm"/>
    <property type="evidence" value="ECO:0007669"/>
    <property type="project" value="TreeGrafter"/>
</dbReference>
<gene>
    <name evidence="3" type="ORF">GcM1_249131</name>
</gene>
<comment type="caution">
    <text evidence="3">The sequence shown here is derived from an EMBL/GenBank/DDBJ whole genome shotgun (WGS) entry which is preliminary data.</text>
</comment>
<evidence type="ECO:0000256" key="1">
    <source>
        <dbReference type="ARBA" id="ARBA00011047"/>
    </source>
</evidence>
<comment type="similarity">
    <text evidence="1">Belongs to the CDC123 family.</text>
</comment>
<name>A0A420IBY2_9PEZI</name>
<dbReference type="PANTHER" id="PTHR15323:SF6">
    <property type="entry name" value="CELL DIVISION CYCLE PROTEIN 123 HOMOLOG"/>
    <property type="match status" value="1"/>
</dbReference>
<dbReference type="Proteomes" id="UP000285326">
    <property type="component" value="Unassembled WGS sequence"/>
</dbReference>
<protein>
    <submittedName>
        <fullName evidence="3">Cell division cycle protein 123</fullName>
    </submittedName>
</protein>
<keyword evidence="3" id="KW-0131">Cell cycle</keyword>
<dbReference type="EMBL" id="MCBS01024954">
    <property type="protein sequence ID" value="RKF72042.1"/>
    <property type="molecule type" value="Genomic_DNA"/>
</dbReference>
<dbReference type="GO" id="GO:0051301">
    <property type="term" value="P:cell division"/>
    <property type="evidence" value="ECO:0007669"/>
    <property type="project" value="UniProtKB-KW"/>
</dbReference>
<organism evidence="3 4">
    <name type="scientific">Golovinomyces cichoracearum</name>
    <dbReference type="NCBI Taxonomy" id="62708"/>
    <lineage>
        <taxon>Eukaryota</taxon>
        <taxon>Fungi</taxon>
        <taxon>Dikarya</taxon>
        <taxon>Ascomycota</taxon>
        <taxon>Pezizomycotina</taxon>
        <taxon>Leotiomycetes</taxon>
        <taxon>Erysiphales</taxon>
        <taxon>Erysiphaceae</taxon>
        <taxon>Golovinomyces</taxon>
    </lineage>
</organism>
<dbReference type="Pfam" id="PF07065">
    <property type="entry name" value="D123"/>
    <property type="match status" value="1"/>
</dbReference>
<dbReference type="AlphaFoldDB" id="A0A420IBY2"/>
<evidence type="ECO:0000313" key="3">
    <source>
        <dbReference type="EMBL" id="RKF72042.1"/>
    </source>
</evidence>
<sequence>MPDLTQITGDQSIPDFPKPDFGPISRTHILHCSYDHWHPMYRSSAVKSRIIPLPPSFINYLRSDGIILSSESFTVSPTFFSENSNDTFITSENDSDSEPENSPLVLFPELHKKINQTIAELGGLVAPKLNWSAPKDATWISIKNSMECATADDIYLLLKSSDFITFDLEHPFDETVEEEGISNKNIEYILVLRKWFPINPSSEFRCFVRNRTVIAICQRDLNYYDYLFKIKDTIRDGIINFFKETLRKTFPEPDFVFDIYLPEPFDRVRLIDINAWAPRTDSLLFSWQELLYLPSSENLQESELGGGQNLISSCIDNFSEIPELRLVGKDDSESCKYGSSKYSTSKVPREVVQAGLTGEKGIKDFTENWNRMLNGELEMQSSYDSDDEDDNLVNMTTRGRS</sequence>
<reference evidence="3 4" key="1">
    <citation type="journal article" date="2018" name="BMC Genomics">
        <title>Comparative genome analyses reveal sequence features reflecting distinct modes of host-adaptation between dicot and monocot powdery mildew.</title>
        <authorList>
            <person name="Wu Y."/>
            <person name="Ma X."/>
            <person name="Pan Z."/>
            <person name="Kale S.D."/>
            <person name="Song Y."/>
            <person name="King H."/>
            <person name="Zhang Q."/>
            <person name="Presley C."/>
            <person name="Deng X."/>
            <person name="Wei C.I."/>
            <person name="Xiao S."/>
        </authorList>
    </citation>
    <scope>NUCLEOTIDE SEQUENCE [LARGE SCALE GENOMIC DNA]</scope>
    <source>
        <strain evidence="3">UMSG1</strain>
    </source>
</reference>
<accession>A0A420IBY2</accession>